<protein>
    <recommendedName>
        <fullName evidence="10">G-protein coupled receptors family 1 profile domain-containing protein</fullName>
    </recommendedName>
</protein>
<keyword evidence="12" id="KW-1185">Reference proteome</keyword>
<comment type="subcellular location">
    <subcellularLocation>
        <location evidence="1">Membrane</location>
        <topology evidence="1">Multi-pass membrane protein</topology>
    </subcellularLocation>
</comment>
<keyword evidence="6 8" id="KW-0675">Receptor</keyword>
<dbReference type="PANTHER" id="PTHR45695">
    <property type="entry name" value="LEUCOKININ RECEPTOR-RELATED"/>
    <property type="match status" value="1"/>
</dbReference>
<dbReference type="STRING" id="46731.A0A3M6V1T6"/>
<dbReference type="CDD" id="cd00637">
    <property type="entry name" value="7tm_classA_rhodopsin-like"/>
    <property type="match status" value="1"/>
</dbReference>
<comment type="similarity">
    <text evidence="8">Belongs to the G-protein coupled receptor 1 family.</text>
</comment>
<keyword evidence="3 9" id="KW-1133">Transmembrane helix</keyword>
<feature type="transmembrane region" description="Helical" evidence="9">
    <location>
        <begin position="64"/>
        <end position="85"/>
    </location>
</feature>
<dbReference type="PRINTS" id="PR00237">
    <property type="entry name" value="GPCRRHODOPSN"/>
</dbReference>
<evidence type="ECO:0000256" key="8">
    <source>
        <dbReference type="RuleBase" id="RU000688"/>
    </source>
</evidence>
<evidence type="ECO:0000256" key="7">
    <source>
        <dbReference type="ARBA" id="ARBA00023224"/>
    </source>
</evidence>
<evidence type="ECO:0000313" key="11">
    <source>
        <dbReference type="EMBL" id="RMX59901.1"/>
    </source>
</evidence>
<evidence type="ECO:0000259" key="10">
    <source>
        <dbReference type="PROSITE" id="PS50262"/>
    </source>
</evidence>
<organism evidence="11 12">
    <name type="scientific">Pocillopora damicornis</name>
    <name type="common">Cauliflower coral</name>
    <name type="synonym">Millepora damicornis</name>
    <dbReference type="NCBI Taxonomy" id="46731"/>
    <lineage>
        <taxon>Eukaryota</taxon>
        <taxon>Metazoa</taxon>
        <taxon>Cnidaria</taxon>
        <taxon>Anthozoa</taxon>
        <taxon>Hexacorallia</taxon>
        <taxon>Scleractinia</taxon>
        <taxon>Astrocoeniina</taxon>
        <taxon>Pocilloporidae</taxon>
        <taxon>Pocillopora</taxon>
    </lineage>
</organism>
<dbReference type="SMART" id="SM01381">
    <property type="entry name" value="7TM_GPCR_Srsx"/>
    <property type="match status" value="1"/>
</dbReference>
<dbReference type="GO" id="GO:0004930">
    <property type="term" value="F:G protein-coupled receptor activity"/>
    <property type="evidence" value="ECO:0007669"/>
    <property type="project" value="UniProtKB-KW"/>
</dbReference>
<dbReference type="SUPFAM" id="SSF81321">
    <property type="entry name" value="Family A G protein-coupled receptor-like"/>
    <property type="match status" value="1"/>
</dbReference>
<feature type="transmembrane region" description="Helical" evidence="9">
    <location>
        <begin position="150"/>
        <end position="172"/>
    </location>
</feature>
<sequence>MCKSSKSQIQKACIKSRSASFQMEINAKDIKRMTNGTSSNATMTSPTPSGCTRLFTPTEEWLQVSSFLIIIFLSIIGNAVVIIIIKKKRHMHTPTNYFIVNLCTVNLLILLLNAVPDIQGRIAPHLGFVVSGWPGKILCKLQAFLSSCTINSAILTLAMIAADRFIAIFFPLKRLIHSQRAIQLISVTWLIPALPGCIFLYVNDLVDFDGTVYCMEIWEPAIPMYYNTIYTTADFIMFYVLPLLEIIILYIAIIYRIWMRRIPGHVTTANQQVELKAKKNVLKMLIVAVLTFALFWLPVKINVMIGLYSHSPCVLTPIRRFLALFLACGNCVINPIIYIVFSRDFRNGFKALCHCLPCFSADVPRVHSQSRNVSEISFSVKCNGHSGLSLTKFQKIDD</sequence>
<feature type="transmembrane region" description="Helical" evidence="9">
    <location>
        <begin position="184"/>
        <end position="202"/>
    </location>
</feature>
<evidence type="ECO:0000256" key="3">
    <source>
        <dbReference type="ARBA" id="ARBA00022989"/>
    </source>
</evidence>
<evidence type="ECO:0000256" key="1">
    <source>
        <dbReference type="ARBA" id="ARBA00004141"/>
    </source>
</evidence>
<feature type="transmembrane region" description="Helical" evidence="9">
    <location>
        <begin position="97"/>
        <end position="115"/>
    </location>
</feature>
<dbReference type="InterPro" id="IPR017452">
    <property type="entry name" value="GPCR_Rhodpsn_7TM"/>
</dbReference>
<dbReference type="AlphaFoldDB" id="A0A3M6V1T6"/>
<comment type="caution">
    <text evidence="11">The sequence shown here is derived from an EMBL/GenBank/DDBJ whole genome shotgun (WGS) entry which is preliminary data.</text>
</comment>
<dbReference type="Proteomes" id="UP000275408">
    <property type="component" value="Unassembled WGS sequence"/>
</dbReference>
<dbReference type="PANTHER" id="PTHR45695:SF9">
    <property type="entry name" value="LEUCOKININ RECEPTOR"/>
    <property type="match status" value="1"/>
</dbReference>
<dbReference type="Gene3D" id="1.20.1070.10">
    <property type="entry name" value="Rhodopsin 7-helix transmembrane proteins"/>
    <property type="match status" value="1"/>
</dbReference>
<keyword evidence="7 8" id="KW-0807">Transducer</keyword>
<proteinExistence type="inferred from homology"/>
<evidence type="ECO:0000256" key="4">
    <source>
        <dbReference type="ARBA" id="ARBA00023040"/>
    </source>
</evidence>
<keyword evidence="5 9" id="KW-0472">Membrane</keyword>
<dbReference type="EMBL" id="RCHS01000253">
    <property type="protein sequence ID" value="RMX59901.1"/>
    <property type="molecule type" value="Genomic_DNA"/>
</dbReference>
<evidence type="ECO:0000313" key="12">
    <source>
        <dbReference type="Proteomes" id="UP000275408"/>
    </source>
</evidence>
<keyword evidence="4 8" id="KW-0297">G-protein coupled receptor</keyword>
<evidence type="ECO:0000256" key="6">
    <source>
        <dbReference type="ARBA" id="ARBA00023170"/>
    </source>
</evidence>
<feature type="domain" description="G-protein coupled receptors family 1 profile" evidence="10">
    <location>
        <begin position="77"/>
        <end position="338"/>
    </location>
</feature>
<evidence type="ECO:0000256" key="2">
    <source>
        <dbReference type="ARBA" id="ARBA00022692"/>
    </source>
</evidence>
<name>A0A3M6V1T6_POCDA</name>
<dbReference type="OrthoDB" id="5981855at2759"/>
<dbReference type="Pfam" id="PF00001">
    <property type="entry name" value="7tm_1"/>
    <property type="match status" value="1"/>
</dbReference>
<accession>A0A3M6V1T6</accession>
<dbReference type="GO" id="GO:0005886">
    <property type="term" value="C:plasma membrane"/>
    <property type="evidence" value="ECO:0007669"/>
    <property type="project" value="TreeGrafter"/>
</dbReference>
<evidence type="ECO:0000256" key="5">
    <source>
        <dbReference type="ARBA" id="ARBA00023136"/>
    </source>
</evidence>
<feature type="transmembrane region" description="Helical" evidence="9">
    <location>
        <begin position="236"/>
        <end position="259"/>
    </location>
</feature>
<evidence type="ECO:0000256" key="9">
    <source>
        <dbReference type="SAM" id="Phobius"/>
    </source>
</evidence>
<gene>
    <name evidence="11" type="ORF">pdam_00001062</name>
</gene>
<dbReference type="InterPro" id="IPR000276">
    <property type="entry name" value="GPCR_Rhodpsn"/>
</dbReference>
<dbReference type="PROSITE" id="PS00237">
    <property type="entry name" value="G_PROTEIN_RECEP_F1_1"/>
    <property type="match status" value="1"/>
</dbReference>
<keyword evidence="2 8" id="KW-0812">Transmembrane</keyword>
<dbReference type="PROSITE" id="PS50262">
    <property type="entry name" value="G_PROTEIN_RECEP_F1_2"/>
    <property type="match status" value="1"/>
</dbReference>
<feature type="transmembrane region" description="Helical" evidence="9">
    <location>
        <begin position="321"/>
        <end position="341"/>
    </location>
</feature>
<feature type="transmembrane region" description="Helical" evidence="9">
    <location>
        <begin position="280"/>
        <end position="301"/>
    </location>
</feature>
<reference evidence="11 12" key="1">
    <citation type="journal article" date="2018" name="Sci. Rep.">
        <title>Comparative analysis of the Pocillopora damicornis genome highlights role of immune system in coral evolution.</title>
        <authorList>
            <person name="Cunning R."/>
            <person name="Bay R.A."/>
            <person name="Gillette P."/>
            <person name="Baker A.C."/>
            <person name="Traylor-Knowles N."/>
        </authorList>
    </citation>
    <scope>NUCLEOTIDE SEQUENCE [LARGE SCALE GENOMIC DNA]</scope>
    <source>
        <strain evidence="11">RSMAS</strain>
        <tissue evidence="11">Whole animal</tissue>
    </source>
</reference>